<feature type="repeat" description="WD" evidence="1">
    <location>
        <begin position="448"/>
        <end position="479"/>
    </location>
</feature>
<dbReference type="GO" id="GO:0005634">
    <property type="term" value="C:nucleus"/>
    <property type="evidence" value="ECO:0007669"/>
    <property type="project" value="TreeGrafter"/>
</dbReference>
<dbReference type="EMBL" id="QUTH01002647">
    <property type="protein sequence ID" value="RHZ24770.1"/>
    <property type="molecule type" value="Genomic_DNA"/>
</dbReference>
<feature type="repeat" description="WD" evidence="1">
    <location>
        <begin position="493"/>
        <end position="526"/>
    </location>
</feature>
<reference evidence="4 5" key="1">
    <citation type="submission" date="2018-08" db="EMBL/GenBank/DDBJ databases">
        <title>Aphanomyces genome sequencing and annotation.</title>
        <authorList>
            <person name="Minardi D."/>
            <person name="Oidtmann B."/>
            <person name="Van Der Giezen M."/>
            <person name="Studholme D.J."/>
        </authorList>
    </citation>
    <scope>NUCLEOTIDE SEQUENCE [LARGE SCALE GENOMIC DNA]</scope>
    <source>
        <strain evidence="3 4">Da</strain>
        <strain evidence="2 5">Sv</strain>
    </source>
</reference>
<dbReference type="Proteomes" id="UP000285712">
    <property type="component" value="Unassembled WGS sequence"/>
</dbReference>
<dbReference type="Proteomes" id="UP000285430">
    <property type="component" value="Unassembled WGS sequence"/>
</dbReference>
<dbReference type="PROSITE" id="PS50294">
    <property type="entry name" value="WD_REPEATS_REGION"/>
    <property type="match status" value="1"/>
</dbReference>
<evidence type="ECO:0000313" key="4">
    <source>
        <dbReference type="Proteomes" id="UP000285430"/>
    </source>
</evidence>
<dbReference type="InterPro" id="IPR015943">
    <property type="entry name" value="WD40/YVTN_repeat-like_dom_sf"/>
</dbReference>
<dbReference type="InterPro" id="IPR001680">
    <property type="entry name" value="WD40_rpt"/>
</dbReference>
<evidence type="ECO:0000256" key="1">
    <source>
        <dbReference type="PROSITE-ProRule" id="PRU00221"/>
    </source>
</evidence>
<feature type="repeat" description="WD" evidence="1">
    <location>
        <begin position="534"/>
        <end position="564"/>
    </location>
</feature>
<dbReference type="EMBL" id="QUTG01003263">
    <property type="protein sequence ID" value="RHY92352.1"/>
    <property type="molecule type" value="Genomic_DNA"/>
</dbReference>
<dbReference type="AlphaFoldDB" id="A0A418F6W1"/>
<evidence type="ECO:0000313" key="3">
    <source>
        <dbReference type="EMBL" id="RHZ24770.1"/>
    </source>
</evidence>
<dbReference type="SUPFAM" id="SSF50978">
    <property type="entry name" value="WD40 repeat-like"/>
    <property type="match status" value="1"/>
</dbReference>
<organism evidence="3 4">
    <name type="scientific">Aphanomyces astaci</name>
    <name type="common">Crayfish plague agent</name>
    <dbReference type="NCBI Taxonomy" id="112090"/>
    <lineage>
        <taxon>Eukaryota</taxon>
        <taxon>Sar</taxon>
        <taxon>Stramenopiles</taxon>
        <taxon>Oomycota</taxon>
        <taxon>Saprolegniomycetes</taxon>
        <taxon>Saprolegniales</taxon>
        <taxon>Verrucalvaceae</taxon>
        <taxon>Aphanomyces</taxon>
    </lineage>
</organism>
<keyword evidence="1" id="KW-0853">WD repeat</keyword>
<feature type="repeat" description="WD" evidence="1">
    <location>
        <begin position="162"/>
        <end position="200"/>
    </location>
</feature>
<dbReference type="VEuPathDB" id="FungiDB:H257_03524"/>
<comment type="caution">
    <text evidence="3">The sequence shown here is derived from an EMBL/GenBank/DDBJ whole genome shotgun (WGS) entry which is preliminary data.</text>
</comment>
<evidence type="ECO:0000313" key="2">
    <source>
        <dbReference type="EMBL" id="RHY92352.1"/>
    </source>
</evidence>
<dbReference type="InterPro" id="IPR036322">
    <property type="entry name" value="WD40_repeat_dom_sf"/>
</dbReference>
<dbReference type="Gene3D" id="2.130.10.10">
    <property type="entry name" value="YVTN repeat-like/Quinoprotein amine dehydrogenase"/>
    <property type="match status" value="2"/>
</dbReference>
<dbReference type="InterPro" id="IPR052640">
    <property type="entry name" value="Gemin-5"/>
</dbReference>
<sequence>MYQGTFSQPRFVADLGRGKHDKKVTSVTFIHGAYHELLLVCAGEEGSIQIWNASTLELVDHHKKHKSTEVMAISSKDDNVIVGGDRNGVLSVWTRSTYDKGLPLLRTFSCSIDDSGHIGLHIPIPGDCIYSIDVCPQRKHHVAIGYRSGKLVVVDITDGSIVTRHDEEIHAVTWRPNNATADAKPVLASSSRDKRIRLWEGATALNDQGGNASMLHEWTLPRPKKAVSSHQMGRLWLTCCWVPSSNFSVVCSSITGDLFRLEWTPKQKKVTAPTTFKHNHTRLVFNIAPLVVAYNKVLLLSISMDRDVRLTDAMSMECHAKLTGLGGHVYALSYNSKKALVAGGVGDNTIRLVDLAKSTTELLWKGLQSKVTAVAWNPLGSCAIDGVVYASNPDAPDTNSIAMNKRWGVPQVTCMAWLGGMAALGTPEGSVVVMKRQGLTAWTRVHTFYDHTKAVTAVAWCATSFQLATASNDTTICVYALDGGVVSPLRHCLTGHGGGITCLDWSSSGVYLASASVDSTVQVWKVGHSEGYNFREHSGRVLAVTWVDDATLASGGDDQSIRKWTFADLCLVKGSMWKEALTLIHLRCAPSDPILQETTLLYIAHLKAQELWRDAGTLLQSLSMTDQAISCFLKLHDTLGLALELMDPTCTSVLTLVDIGTRGVLNRQFDVVERVVHLLSGATHKSEAFLLQVFVFYTQDQLSDTPPTGWMLDDTSTLWSHLHDKANVDTLPLYLQTMLDQVAPKSDKVWARLIPYVQSLVGDVDDIEDAFAGGVIDSAFVKLMEGALLEVCALVFPTGVNSTPPPVGELVTDSACSRELWATFFLYQSVAFSRSLRAAADADDDNDHRRQEVQGALLFVIQWINQLLPAHVLQDMDESVVRVAQTALNDLSLLYHQLLDGNRPPLAENSAPTT</sequence>
<evidence type="ECO:0000313" key="5">
    <source>
        <dbReference type="Proteomes" id="UP000285712"/>
    </source>
</evidence>
<dbReference type="GO" id="GO:0003730">
    <property type="term" value="F:mRNA 3'-UTR binding"/>
    <property type="evidence" value="ECO:0007669"/>
    <property type="project" value="TreeGrafter"/>
</dbReference>
<dbReference type="GO" id="GO:0000387">
    <property type="term" value="P:spliceosomal snRNP assembly"/>
    <property type="evidence" value="ECO:0007669"/>
    <property type="project" value="TreeGrafter"/>
</dbReference>
<protein>
    <recommendedName>
        <fullName evidence="6">Anaphase-promoting complex subunit 4 WD40 domain-containing protein</fullName>
    </recommendedName>
</protein>
<evidence type="ECO:0008006" key="6">
    <source>
        <dbReference type="Google" id="ProtNLM"/>
    </source>
</evidence>
<dbReference type="PANTHER" id="PTHR46362:SF1">
    <property type="entry name" value="GEM-ASSOCIATED PROTEIN 5"/>
    <property type="match status" value="1"/>
</dbReference>
<gene>
    <name evidence="2" type="ORF">DYB35_001131</name>
    <name evidence="3" type="ORF">DYB37_000007</name>
</gene>
<dbReference type="Pfam" id="PF00400">
    <property type="entry name" value="WD40"/>
    <property type="match status" value="4"/>
</dbReference>
<proteinExistence type="predicted"/>
<dbReference type="PANTHER" id="PTHR46362">
    <property type="entry name" value="GEM-ASSOCIATED PROTEIN 5"/>
    <property type="match status" value="1"/>
</dbReference>
<dbReference type="GO" id="GO:0032797">
    <property type="term" value="C:SMN complex"/>
    <property type="evidence" value="ECO:0007669"/>
    <property type="project" value="TreeGrafter"/>
</dbReference>
<name>A0A418F6W1_APHAT</name>
<dbReference type="SMART" id="SM00320">
    <property type="entry name" value="WD40"/>
    <property type="match status" value="9"/>
</dbReference>
<dbReference type="SUPFAM" id="SSF50998">
    <property type="entry name" value="Quinoprotein alcohol dehydrogenase-like"/>
    <property type="match status" value="1"/>
</dbReference>
<dbReference type="PROSITE" id="PS50082">
    <property type="entry name" value="WD_REPEATS_2"/>
    <property type="match status" value="4"/>
</dbReference>
<dbReference type="InterPro" id="IPR011047">
    <property type="entry name" value="Quinoprotein_ADH-like_sf"/>
</dbReference>
<accession>A0A418F6W1</accession>